<comment type="caution">
    <text evidence="2">The sequence shown here is derived from an EMBL/GenBank/DDBJ whole genome shotgun (WGS) entry which is preliminary data.</text>
</comment>
<feature type="compositionally biased region" description="Basic and acidic residues" evidence="1">
    <location>
        <begin position="88"/>
        <end position="108"/>
    </location>
</feature>
<organism evidence="2 3">
    <name type="scientific">Drechslerella dactyloides</name>
    <name type="common">Nematode-trapping fungus</name>
    <name type="synonym">Arthrobotrys dactyloides</name>
    <dbReference type="NCBI Taxonomy" id="74499"/>
    <lineage>
        <taxon>Eukaryota</taxon>
        <taxon>Fungi</taxon>
        <taxon>Dikarya</taxon>
        <taxon>Ascomycota</taxon>
        <taxon>Pezizomycotina</taxon>
        <taxon>Orbiliomycetes</taxon>
        <taxon>Orbiliales</taxon>
        <taxon>Orbiliaceae</taxon>
        <taxon>Drechslerella</taxon>
    </lineage>
</organism>
<accession>A0AAD6NN91</accession>
<dbReference type="EMBL" id="JAQGDS010000002">
    <property type="protein sequence ID" value="KAJ6263063.1"/>
    <property type="molecule type" value="Genomic_DNA"/>
</dbReference>
<evidence type="ECO:0000256" key="1">
    <source>
        <dbReference type="SAM" id="MobiDB-lite"/>
    </source>
</evidence>
<dbReference type="AlphaFoldDB" id="A0AAD6NN91"/>
<feature type="region of interest" description="Disordered" evidence="1">
    <location>
        <begin position="36"/>
        <end position="111"/>
    </location>
</feature>
<evidence type="ECO:0000313" key="2">
    <source>
        <dbReference type="EMBL" id="KAJ6263063.1"/>
    </source>
</evidence>
<sequence length="191" mass="22001">MCYEYRYHSCGVHYYRVERILPNLCRCPQEFKITDEDEPCDDCDPPPPEAPRSISAKNIRHLQPESPRLVDQASSAGSTDQQPWVIDVRGKLKDHDKPGEPTHQEEKKKRVSWVSKARSLFMGPAYPENSSRPNEYPVGIRANMKPDDDDDNNWWDTNPDGQPGPFDEDGDNYNGIGMSAARDRGRWKDFY</sequence>
<gene>
    <name evidence="2" type="ORF">Dda_1622</name>
</gene>
<dbReference type="Proteomes" id="UP001221413">
    <property type="component" value="Unassembled WGS sequence"/>
</dbReference>
<reference evidence="2" key="1">
    <citation type="submission" date="2023-01" db="EMBL/GenBank/DDBJ databases">
        <title>The chitinases involved in constricting ring structure development in the nematode-trapping fungus Drechslerella dactyloides.</title>
        <authorList>
            <person name="Wang R."/>
            <person name="Zhang L."/>
            <person name="Tang P."/>
            <person name="Li S."/>
            <person name="Liang L."/>
        </authorList>
    </citation>
    <scope>NUCLEOTIDE SEQUENCE</scope>
    <source>
        <strain evidence="2">YMF1.00031</strain>
    </source>
</reference>
<evidence type="ECO:0000313" key="3">
    <source>
        <dbReference type="Proteomes" id="UP001221413"/>
    </source>
</evidence>
<feature type="compositionally biased region" description="Polar residues" evidence="1">
    <location>
        <begin position="72"/>
        <end position="82"/>
    </location>
</feature>
<protein>
    <submittedName>
        <fullName evidence="2">Uncharacterized protein</fullName>
    </submittedName>
</protein>
<keyword evidence="3" id="KW-1185">Reference proteome</keyword>
<name>A0AAD6NN91_DREDA</name>
<proteinExistence type="predicted"/>
<feature type="region of interest" description="Disordered" evidence="1">
    <location>
        <begin position="124"/>
        <end position="179"/>
    </location>
</feature>